<organism evidence="2 3">
    <name type="scientific">Aspergillus granulosus</name>
    <dbReference type="NCBI Taxonomy" id="176169"/>
    <lineage>
        <taxon>Eukaryota</taxon>
        <taxon>Fungi</taxon>
        <taxon>Dikarya</taxon>
        <taxon>Ascomycota</taxon>
        <taxon>Pezizomycotina</taxon>
        <taxon>Eurotiomycetes</taxon>
        <taxon>Eurotiomycetidae</taxon>
        <taxon>Eurotiales</taxon>
        <taxon>Aspergillaceae</taxon>
        <taxon>Aspergillus</taxon>
        <taxon>Aspergillus subgen. Nidulantes</taxon>
    </lineage>
</organism>
<dbReference type="SUPFAM" id="SSF57756">
    <property type="entry name" value="Retrovirus zinc finger-like domains"/>
    <property type="match status" value="1"/>
</dbReference>
<dbReference type="InterPro" id="IPR001878">
    <property type="entry name" value="Znf_CCHC"/>
</dbReference>
<protein>
    <recommendedName>
        <fullName evidence="1">CCHC-type domain-containing protein</fullName>
    </recommendedName>
</protein>
<feature type="domain" description="CCHC-type" evidence="1">
    <location>
        <begin position="9"/>
        <end position="25"/>
    </location>
</feature>
<evidence type="ECO:0000313" key="3">
    <source>
        <dbReference type="Proteomes" id="UP001610334"/>
    </source>
</evidence>
<evidence type="ECO:0000259" key="1">
    <source>
        <dbReference type="SMART" id="SM00343"/>
    </source>
</evidence>
<reference evidence="2 3" key="1">
    <citation type="submission" date="2024-07" db="EMBL/GenBank/DDBJ databases">
        <title>Section-level genome sequencing and comparative genomics of Aspergillus sections Usti and Cavernicolus.</title>
        <authorList>
            <consortium name="Lawrence Berkeley National Laboratory"/>
            <person name="Nybo J.L."/>
            <person name="Vesth T.C."/>
            <person name="Theobald S."/>
            <person name="Frisvad J.C."/>
            <person name="Larsen T.O."/>
            <person name="Kjaerboelling I."/>
            <person name="Rothschild-Mancinelli K."/>
            <person name="Lyhne E.K."/>
            <person name="Kogle M.E."/>
            <person name="Barry K."/>
            <person name="Clum A."/>
            <person name="Na H."/>
            <person name="Ledsgaard L."/>
            <person name="Lin J."/>
            <person name="Lipzen A."/>
            <person name="Kuo A."/>
            <person name="Riley R."/>
            <person name="Mondo S."/>
            <person name="Labutti K."/>
            <person name="Haridas S."/>
            <person name="Pangalinan J."/>
            <person name="Salamov A.A."/>
            <person name="Simmons B.A."/>
            <person name="Magnuson J.K."/>
            <person name="Chen J."/>
            <person name="Drula E."/>
            <person name="Henrissat B."/>
            <person name="Wiebenga A."/>
            <person name="Lubbers R.J."/>
            <person name="Gomes A.C."/>
            <person name="Makela M.R."/>
            <person name="Stajich J."/>
            <person name="Grigoriev I.V."/>
            <person name="Mortensen U.H."/>
            <person name="De Vries R.P."/>
            <person name="Baker S.E."/>
            <person name="Andersen M.R."/>
        </authorList>
    </citation>
    <scope>NUCLEOTIDE SEQUENCE [LARGE SCALE GENOMIC DNA]</scope>
    <source>
        <strain evidence="2 3">CBS 588.65</strain>
    </source>
</reference>
<feature type="domain" description="CCHC-type" evidence="1">
    <location>
        <begin position="46"/>
        <end position="61"/>
    </location>
</feature>
<gene>
    <name evidence="2" type="ORF">BJX63DRAFT_374678</name>
</gene>
<dbReference type="SMART" id="SM00343">
    <property type="entry name" value="ZnF_C2HC"/>
    <property type="match status" value="3"/>
</dbReference>
<comment type="caution">
    <text evidence="2">The sequence shown here is derived from an EMBL/GenBank/DDBJ whole genome shotgun (WGS) entry which is preliminary data.</text>
</comment>
<evidence type="ECO:0000313" key="2">
    <source>
        <dbReference type="EMBL" id="KAL2808972.1"/>
    </source>
</evidence>
<dbReference type="InterPro" id="IPR036875">
    <property type="entry name" value="Znf_CCHC_sf"/>
</dbReference>
<keyword evidence="3" id="KW-1185">Reference proteome</keyword>
<feature type="domain" description="CCHC-type" evidence="1">
    <location>
        <begin position="27"/>
        <end position="43"/>
    </location>
</feature>
<name>A0ABR4H0I9_9EURO</name>
<sequence length="143" mass="16161">MLNPNNLPACHFCAEEGHTKDTCPQLPCKYCKCKGHTIRDCPKCPVCTDCGLKGHERKCPRHHTHNVQQWISAPTRRTERDRMNSIQTQVQLMPTQPESSSFAGTGPTNVSPQVIFPPITQTMTQLLETLTTKKNERNKAYTL</sequence>
<dbReference type="Proteomes" id="UP001610334">
    <property type="component" value="Unassembled WGS sequence"/>
</dbReference>
<dbReference type="EMBL" id="JBFXLT010000099">
    <property type="protein sequence ID" value="KAL2808972.1"/>
    <property type="molecule type" value="Genomic_DNA"/>
</dbReference>
<proteinExistence type="predicted"/>
<accession>A0ABR4H0I9</accession>